<comment type="similarity">
    <text evidence="2">Belongs to the band 7/mec-2 family. Flotillin subfamily.</text>
</comment>
<accession>A0AB73T251</accession>
<dbReference type="InterPro" id="IPR031905">
    <property type="entry name" value="Flotillin_C"/>
</dbReference>
<evidence type="ECO:0000256" key="6">
    <source>
        <dbReference type="SAM" id="Phobius"/>
    </source>
</evidence>
<feature type="domain" description="Band 7" evidence="7">
    <location>
        <begin position="24"/>
        <end position="192"/>
    </location>
</feature>
<feature type="region of interest" description="Disordered" evidence="5">
    <location>
        <begin position="498"/>
        <end position="527"/>
    </location>
</feature>
<keyword evidence="9" id="KW-1185">Reference proteome</keyword>
<evidence type="ECO:0000256" key="1">
    <source>
        <dbReference type="ARBA" id="ARBA00004370"/>
    </source>
</evidence>
<dbReference type="EMBL" id="QGGY01000009">
    <property type="protein sequence ID" value="PWJ74424.1"/>
    <property type="molecule type" value="Genomic_DNA"/>
</dbReference>
<evidence type="ECO:0000256" key="2">
    <source>
        <dbReference type="ARBA" id="ARBA00007161"/>
    </source>
</evidence>
<dbReference type="Pfam" id="PF15975">
    <property type="entry name" value="Flot"/>
    <property type="match status" value="1"/>
</dbReference>
<dbReference type="SMART" id="SM00244">
    <property type="entry name" value="PHB"/>
    <property type="match status" value="1"/>
</dbReference>
<dbReference type="Proteomes" id="UP000245412">
    <property type="component" value="Unassembled WGS sequence"/>
</dbReference>
<gene>
    <name evidence="8" type="ORF">C7383_109160</name>
</gene>
<dbReference type="SUPFAM" id="SSF117892">
    <property type="entry name" value="Band 7/SPFH domain"/>
    <property type="match status" value="1"/>
</dbReference>
<reference evidence="8 9" key="1">
    <citation type="submission" date="2018-05" db="EMBL/GenBank/DDBJ databases">
        <authorList>
            <person name="Goeker M."/>
            <person name="Huntemann M."/>
            <person name="Clum A."/>
            <person name="Pillay M."/>
            <person name="Palaniappan K."/>
            <person name="Varghese N."/>
            <person name="Mikhailova N."/>
            <person name="Stamatis D."/>
            <person name="Reddy T."/>
            <person name="Daum C."/>
            <person name="Shapiro N."/>
            <person name="Ivanova N."/>
            <person name="Kyrpides N."/>
            <person name="Woyke T."/>
        </authorList>
    </citation>
    <scope>NUCLEOTIDE SEQUENCE [LARGE SCALE GENOMIC DNA]</scope>
    <source>
        <strain evidence="8 9">DSM 26524</strain>
    </source>
</reference>
<feature type="compositionally biased region" description="Basic and acidic residues" evidence="5">
    <location>
        <begin position="498"/>
        <end position="525"/>
    </location>
</feature>
<dbReference type="RefSeq" id="WP_109747300.1">
    <property type="nucleotide sequence ID" value="NZ_JANKBI010000031.1"/>
</dbReference>
<evidence type="ECO:0000256" key="5">
    <source>
        <dbReference type="SAM" id="MobiDB-lite"/>
    </source>
</evidence>
<feature type="transmembrane region" description="Helical" evidence="6">
    <location>
        <begin position="6"/>
        <end position="27"/>
    </location>
</feature>
<dbReference type="CDD" id="cd03399">
    <property type="entry name" value="SPFH_flotillin"/>
    <property type="match status" value="1"/>
</dbReference>
<dbReference type="InterPro" id="IPR036013">
    <property type="entry name" value="Band_7/SPFH_dom_sf"/>
</dbReference>
<protein>
    <submittedName>
        <fullName evidence="8">Flotillin</fullName>
    </submittedName>
</protein>
<keyword evidence="6" id="KW-0812">Transmembrane</keyword>
<dbReference type="AlphaFoldDB" id="A0AB73T251"/>
<dbReference type="GO" id="GO:0005886">
    <property type="term" value="C:plasma membrane"/>
    <property type="evidence" value="ECO:0007669"/>
    <property type="project" value="TreeGrafter"/>
</dbReference>
<feature type="coiled-coil region" evidence="4">
    <location>
        <begin position="328"/>
        <end position="359"/>
    </location>
</feature>
<keyword evidence="3 6" id="KW-0472">Membrane</keyword>
<dbReference type="InterPro" id="IPR027705">
    <property type="entry name" value="Flotillin_fam"/>
</dbReference>
<comment type="caution">
    <text evidence="8">The sequence shown here is derived from an EMBL/GenBank/DDBJ whole genome shotgun (WGS) entry which is preliminary data.</text>
</comment>
<dbReference type="GO" id="GO:0072659">
    <property type="term" value="P:protein localization to plasma membrane"/>
    <property type="evidence" value="ECO:0007669"/>
    <property type="project" value="TreeGrafter"/>
</dbReference>
<keyword evidence="4" id="KW-0175">Coiled coil</keyword>
<name>A0AB73T251_9FIRM</name>
<proteinExistence type="inferred from homology"/>
<dbReference type="Gene3D" id="3.30.479.30">
    <property type="entry name" value="Band 7 domain"/>
    <property type="match status" value="1"/>
</dbReference>
<dbReference type="PANTHER" id="PTHR13806:SF46">
    <property type="entry name" value="FLOTILLIN-1-RELATED"/>
    <property type="match status" value="1"/>
</dbReference>
<sequence length="552" mass="61094">MEGISIGIIIAAVIAVLIIILLAAGYVKAPPNKAYIISGMRKRPKILIGRAGFRIPFLERMNVLYLNQITIDIKTDNYIPTLDYINVQVDAVAKVRINSDSEEMMLLAMKNFLDKKPSEIVTDLQDSLQGNMREIIGTLDLKTICNNRDEFSNQVQEKASVDMMKLGIEIISCNIQNVEDEHGLIQDMGMDNTSKIKKDAAIAKANSEKEIAIAQAEADKLSNDARVISQTEIAKRNNELAIRQSELKKEADTVKAEADMVYQIRTEDQRKTLEITRTNADIAKQEREIELKQKEASVREQQLNAEVKKKADAMRYEQEQKAQAELFKRQKDAEAARYEQEQEAEAQKARAEAMKFEKEQTAEGIRLVGQAEAQAIEAKGKAEAEAMEKKAEAYSKYNKAAMAEMLINILPEMAGRIAEPLAQIDKIVLIGGGDDGSGVSQIAGNVPAVLTKVMEAMKETTGVDLAEIMRADTYDAKVNKNINFTGFDGLFGKEKDKTAEAGKSGDKDSHSGYAKEGKTEAEEKAAAATEAVKGMMKDVVKDVRDAFNKDKK</sequence>
<dbReference type="InterPro" id="IPR001107">
    <property type="entry name" value="Band_7"/>
</dbReference>
<evidence type="ECO:0000313" key="8">
    <source>
        <dbReference type="EMBL" id="PWJ74424.1"/>
    </source>
</evidence>
<evidence type="ECO:0000259" key="7">
    <source>
        <dbReference type="SMART" id="SM00244"/>
    </source>
</evidence>
<evidence type="ECO:0000256" key="4">
    <source>
        <dbReference type="SAM" id="Coils"/>
    </source>
</evidence>
<feature type="coiled-coil region" evidence="4">
    <location>
        <begin position="197"/>
        <end position="304"/>
    </location>
</feature>
<organism evidence="8 9">
    <name type="scientific">Murimonas intestini</name>
    <dbReference type="NCBI Taxonomy" id="1337051"/>
    <lineage>
        <taxon>Bacteria</taxon>
        <taxon>Bacillati</taxon>
        <taxon>Bacillota</taxon>
        <taxon>Clostridia</taxon>
        <taxon>Lachnospirales</taxon>
        <taxon>Lachnospiraceae</taxon>
        <taxon>Murimonas</taxon>
    </lineage>
</organism>
<evidence type="ECO:0000313" key="9">
    <source>
        <dbReference type="Proteomes" id="UP000245412"/>
    </source>
</evidence>
<dbReference type="GO" id="GO:0002020">
    <property type="term" value="F:protease binding"/>
    <property type="evidence" value="ECO:0007669"/>
    <property type="project" value="TreeGrafter"/>
</dbReference>
<comment type="subcellular location">
    <subcellularLocation>
        <location evidence="1">Membrane</location>
    </subcellularLocation>
</comment>
<dbReference type="PANTHER" id="PTHR13806">
    <property type="entry name" value="FLOTILLIN-RELATED"/>
    <property type="match status" value="1"/>
</dbReference>
<keyword evidence="6" id="KW-1133">Transmembrane helix</keyword>
<evidence type="ECO:0000256" key="3">
    <source>
        <dbReference type="ARBA" id="ARBA00023136"/>
    </source>
</evidence>
<dbReference type="Pfam" id="PF01145">
    <property type="entry name" value="Band_7"/>
    <property type="match status" value="1"/>
</dbReference>